<dbReference type="SMART" id="SM00342">
    <property type="entry name" value="HTH_ARAC"/>
    <property type="match status" value="1"/>
</dbReference>
<dbReference type="SUPFAM" id="SSF46689">
    <property type="entry name" value="Homeodomain-like"/>
    <property type="match status" value="2"/>
</dbReference>
<dbReference type="SMART" id="SM00871">
    <property type="entry name" value="AraC_E_bind"/>
    <property type="match status" value="1"/>
</dbReference>
<keyword evidence="2" id="KW-0238">DNA-binding</keyword>
<dbReference type="Gene3D" id="3.20.80.10">
    <property type="entry name" value="Regulatory factor, effector binding domain"/>
    <property type="match status" value="1"/>
</dbReference>
<gene>
    <name evidence="5" type="ORF">A3844_14800</name>
</gene>
<dbReference type="PANTHER" id="PTHR47504">
    <property type="entry name" value="RIGHT ORIGIN-BINDING PROTEIN"/>
    <property type="match status" value="1"/>
</dbReference>
<name>A0ABX3EMA5_9BACL</name>
<dbReference type="PROSITE" id="PS01124">
    <property type="entry name" value="HTH_ARAC_FAMILY_2"/>
    <property type="match status" value="1"/>
</dbReference>
<keyword evidence="1" id="KW-0805">Transcription regulation</keyword>
<organism evidence="5 6">
    <name type="scientific">Paenibacillus helianthi</name>
    <dbReference type="NCBI Taxonomy" id="1349432"/>
    <lineage>
        <taxon>Bacteria</taxon>
        <taxon>Bacillati</taxon>
        <taxon>Bacillota</taxon>
        <taxon>Bacilli</taxon>
        <taxon>Bacillales</taxon>
        <taxon>Paenibacillaceae</taxon>
        <taxon>Paenibacillus</taxon>
    </lineage>
</organism>
<evidence type="ECO:0000313" key="6">
    <source>
        <dbReference type="Proteomes" id="UP000186058"/>
    </source>
</evidence>
<protein>
    <submittedName>
        <fullName evidence="5">AraC family transcriptional regulator</fullName>
    </submittedName>
</protein>
<evidence type="ECO:0000256" key="2">
    <source>
        <dbReference type="ARBA" id="ARBA00023125"/>
    </source>
</evidence>
<feature type="domain" description="HTH araC/xylS-type" evidence="4">
    <location>
        <begin position="8"/>
        <end position="106"/>
    </location>
</feature>
<dbReference type="InterPro" id="IPR010499">
    <property type="entry name" value="AraC_E-bd"/>
</dbReference>
<dbReference type="InterPro" id="IPR029442">
    <property type="entry name" value="GyrI-like"/>
</dbReference>
<dbReference type="EMBL" id="LVWI01000041">
    <property type="protein sequence ID" value="OKP86019.1"/>
    <property type="molecule type" value="Genomic_DNA"/>
</dbReference>
<dbReference type="InterPro" id="IPR011256">
    <property type="entry name" value="Reg_factor_effector_dom_sf"/>
</dbReference>
<dbReference type="RefSeq" id="WP_074107807.1">
    <property type="nucleotide sequence ID" value="NZ_LVWI01000041.1"/>
</dbReference>
<dbReference type="PRINTS" id="PR00032">
    <property type="entry name" value="HTHARAC"/>
</dbReference>
<dbReference type="InterPro" id="IPR020449">
    <property type="entry name" value="Tscrpt_reg_AraC-type_HTH"/>
</dbReference>
<comment type="caution">
    <text evidence="5">The sequence shown here is derived from an EMBL/GenBank/DDBJ whole genome shotgun (WGS) entry which is preliminary data.</text>
</comment>
<dbReference type="PANTHER" id="PTHR47504:SF5">
    <property type="entry name" value="RIGHT ORIGIN-BINDING PROTEIN"/>
    <property type="match status" value="1"/>
</dbReference>
<sequence>MNLLENMNDALAYIEAHLKEEVDLKEAARRALCSEYHFKRMFSFLAGVSLSEYIRFRRLTLAAFELQQSPRRIIDVALNFGYSSPDAFTKAFQLFHGVTPSEARAGGFSLKSFPRMTFQLTIRGGSEMNYRMEEKEAFRIVGLKKRVPIQFGGVNPEIAAMWQSLNMQMITELKGLSNIDPAGMISASVNFSEGRMEEKGELDHYIGVATSLEGPGHYAQLEVPASTWAVFEAVGPFPDTLQNIWGRIYSEWFPSSNYELVEGPEILWNESKDTASPAYRSEIWIPVQLTRLSG</sequence>
<dbReference type="InterPro" id="IPR050959">
    <property type="entry name" value="MarA-like"/>
</dbReference>
<keyword evidence="6" id="KW-1185">Reference proteome</keyword>
<dbReference type="SUPFAM" id="SSF55136">
    <property type="entry name" value="Probable bacterial effector-binding domain"/>
    <property type="match status" value="1"/>
</dbReference>
<evidence type="ECO:0000259" key="4">
    <source>
        <dbReference type="PROSITE" id="PS01124"/>
    </source>
</evidence>
<proteinExistence type="predicted"/>
<dbReference type="Pfam" id="PF12833">
    <property type="entry name" value="HTH_18"/>
    <property type="match status" value="1"/>
</dbReference>
<keyword evidence="3" id="KW-0804">Transcription</keyword>
<dbReference type="PROSITE" id="PS00041">
    <property type="entry name" value="HTH_ARAC_FAMILY_1"/>
    <property type="match status" value="1"/>
</dbReference>
<dbReference type="InterPro" id="IPR018060">
    <property type="entry name" value="HTH_AraC"/>
</dbReference>
<evidence type="ECO:0000256" key="3">
    <source>
        <dbReference type="ARBA" id="ARBA00023163"/>
    </source>
</evidence>
<dbReference type="Pfam" id="PF06445">
    <property type="entry name" value="GyrI-like"/>
    <property type="match status" value="1"/>
</dbReference>
<accession>A0ABX3EMA5</accession>
<dbReference type="InterPro" id="IPR018062">
    <property type="entry name" value="HTH_AraC-typ_CS"/>
</dbReference>
<evidence type="ECO:0000256" key="1">
    <source>
        <dbReference type="ARBA" id="ARBA00023015"/>
    </source>
</evidence>
<evidence type="ECO:0000313" key="5">
    <source>
        <dbReference type="EMBL" id="OKP86019.1"/>
    </source>
</evidence>
<dbReference type="Proteomes" id="UP000186058">
    <property type="component" value="Unassembled WGS sequence"/>
</dbReference>
<reference evidence="5 6" key="1">
    <citation type="submission" date="2016-03" db="EMBL/GenBank/DDBJ databases">
        <authorList>
            <person name="Sant'Anna F.H."/>
            <person name="Ambrosini A."/>
            <person name="Souza R."/>
            <person name="Bach E."/>
            <person name="Fernandes G."/>
            <person name="Balsanelli E."/>
            <person name="Baura V.A."/>
            <person name="Souza E.M."/>
            <person name="Passaglia L."/>
        </authorList>
    </citation>
    <scope>NUCLEOTIDE SEQUENCE [LARGE SCALE GENOMIC DNA]</scope>
    <source>
        <strain evidence="5 6">P26E</strain>
    </source>
</reference>
<dbReference type="InterPro" id="IPR009057">
    <property type="entry name" value="Homeodomain-like_sf"/>
</dbReference>
<dbReference type="Gene3D" id="1.10.10.60">
    <property type="entry name" value="Homeodomain-like"/>
    <property type="match status" value="2"/>
</dbReference>